<sequence>MRNSKVLERLEFLKVLKDCKRKKCALFVVDIDDFKLVNFSYGYSMGDRVIAAVEKKLVDVVEKYFSECVFGRVGSNSFAVLMKVVDKELSYRRIEEIYTKYLERLNFKIGSDFFSLTTSAGVAFSLGVDDVGNLFKKAEEALYNAKKRGKNCIVFSTNSSSTRFEEIQEIRKRLVEAIEKRSVEPYFQPILSLRTGKIYGYEVLARIFSEGKVLRGDYVIDIANTFNLIPEIDRIVFEKASKYLDKGYKLFFNLSMKYFFKELNNIWRMVKDRGLNSSNIVIEITESQKVMEMNVAKSIFQIFRDMDAKIAIDDFGSGYSSFSYLKRFPADILKIDGEFVKGAKRDKRDLTIMKSIVEVARPFRLRVLAEFIEDEEDYRLMKEIGVSLGQGWFIGKPKPEPYDVRIDI</sequence>
<dbReference type="CDD" id="cd01949">
    <property type="entry name" value="GGDEF"/>
    <property type="match status" value="1"/>
</dbReference>
<dbReference type="PROSITE" id="PS50883">
    <property type="entry name" value="EAL"/>
    <property type="match status" value="1"/>
</dbReference>
<dbReference type="CDD" id="cd01948">
    <property type="entry name" value="EAL"/>
    <property type="match status" value="1"/>
</dbReference>
<dbReference type="SMART" id="SM00267">
    <property type="entry name" value="GGDEF"/>
    <property type="match status" value="1"/>
</dbReference>
<dbReference type="SUPFAM" id="SSF141868">
    <property type="entry name" value="EAL domain-like"/>
    <property type="match status" value="1"/>
</dbReference>
<accession>A0A239A9E7</accession>
<evidence type="ECO:0000313" key="3">
    <source>
        <dbReference type="EMBL" id="SNR92190.1"/>
    </source>
</evidence>
<dbReference type="PANTHER" id="PTHR33121:SF71">
    <property type="entry name" value="OXYGEN SENSOR PROTEIN DOSP"/>
    <property type="match status" value="1"/>
</dbReference>
<evidence type="ECO:0000259" key="1">
    <source>
        <dbReference type="PROSITE" id="PS50883"/>
    </source>
</evidence>
<dbReference type="SUPFAM" id="SSF55073">
    <property type="entry name" value="Nucleotide cyclase"/>
    <property type="match status" value="1"/>
</dbReference>
<gene>
    <name evidence="3" type="ORF">SAMN06265340_11713</name>
</gene>
<keyword evidence="4" id="KW-1185">Reference proteome</keyword>
<protein>
    <submittedName>
        <fullName evidence="3">Diguanylate cyclase (GGDEF) domain-containing protein</fullName>
    </submittedName>
</protein>
<dbReference type="PROSITE" id="PS50887">
    <property type="entry name" value="GGDEF"/>
    <property type="match status" value="1"/>
</dbReference>
<reference evidence="4" key="1">
    <citation type="submission" date="2017-06" db="EMBL/GenBank/DDBJ databases">
        <authorList>
            <person name="Varghese N."/>
            <person name="Submissions S."/>
        </authorList>
    </citation>
    <scope>NUCLEOTIDE SEQUENCE [LARGE SCALE GENOMIC DNA]</scope>
    <source>
        <strain evidence="4">DSM 15668</strain>
    </source>
</reference>
<dbReference type="InterPro" id="IPR000160">
    <property type="entry name" value="GGDEF_dom"/>
</dbReference>
<feature type="domain" description="EAL" evidence="1">
    <location>
        <begin position="167"/>
        <end position="408"/>
    </location>
</feature>
<dbReference type="PANTHER" id="PTHR33121">
    <property type="entry name" value="CYCLIC DI-GMP PHOSPHODIESTERASE PDEF"/>
    <property type="match status" value="1"/>
</dbReference>
<evidence type="ECO:0000313" key="4">
    <source>
        <dbReference type="Proteomes" id="UP000198405"/>
    </source>
</evidence>
<dbReference type="AlphaFoldDB" id="A0A239A9E7"/>
<name>A0A239A9E7_9BACT</name>
<dbReference type="Proteomes" id="UP000198405">
    <property type="component" value="Unassembled WGS sequence"/>
</dbReference>
<dbReference type="InterPro" id="IPR035919">
    <property type="entry name" value="EAL_sf"/>
</dbReference>
<dbReference type="InterPro" id="IPR043128">
    <property type="entry name" value="Rev_trsase/Diguanyl_cyclase"/>
</dbReference>
<dbReference type="SMART" id="SM00052">
    <property type="entry name" value="EAL"/>
    <property type="match status" value="1"/>
</dbReference>
<dbReference type="Pfam" id="PF00990">
    <property type="entry name" value="GGDEF"/>
    <property type="match status" value="1"/>
</dbReference>
<dbReference type="Gene3D" id="3.20.20.450">
    <property type="entry name" value="EAL domain"/>
    <property type="match status" value="1"/>
</dbReference>
<dbReference type="OrthoDB" id="7057390at2"/>
<dbReference type="NCBIfam" id="TIGR00254">
    <property type="entry name" value="GGDEF"/>
    <property type="match status" value="1"/>
</dbReference>
<dbReference type="InterPro" id="IPR001633">
    <property type="entry name" value="EAL_dom"/>
</dbReference>
<dbReference type="InterPro" id="IPR029787">
    <property type="entry name" value="Nucleotide_cyclase"/>
</dbReference>
<dbReference type="Gene3D" id="3.30.70.270">
    <property type="match status" value="1"/>
</dbReference>
<evidence type="ECO:0000259" key="2">
    <source>
        <dbReference type="PROSITE" id="PS50887"/>
    </source>
</evidence>
<dbReference type="RefSeq" id="WP_089323705.1">
    <property type="nucleotide sequence ID" value="NZ_FZOB01000017.1"/>
</dbReference>
<dbReference type="GO" id="GO:0071111">
    <property type="term" value="F:cyclic-guanylate-specific phosphodiesterase activity"/>
    <property type="evidence" value="ECO:0007669"/>
    <property type="project" value="InterPro"/>
</dbReference>
<feature type="domain" description="GGDEF" evidence="2">
    <location>
        <begin position="22"/>
        <end position="158"/>
    </location>
</feature>
<organism evidence="3 4">
    <name type="scientific">Desulfurobacterium atlanticum</name>
    <dbReference type="NCBI Taxonomy" id="240169"/>
    <lineage>
        <taxon>Bacteria</taxon>
        <taxon>Pseudomonadati</taxon>
        <taxon>Aquificota</taxon>
        <taxon>Aquificia</taxon>
        <taxon>Desulfurobacteriales</taxon>
        <taxon>Desulfurobacteriaceae</taxon>
        <taxon>Desulfurobacterium</taxon>
    </lineage>
</organism>
<dbReference type="InterPro" id="IPR050706">
    <property type="entry name" value="Cyclic-di-GMP_PDE-like"/>
</dbReference>
<dbReference type="EMBL" id="FZOB01000017">
    <property type="protein sequence ID" value="SNR92190.1"/>
    <property type="molecule type" value="Genomic_DNA"/>
</dbReference>
<proteinExistence type="predicted"/>
<dbReference type="Pfam" id="PF00563">
    <property type="entry name" value="EAL"/>
    <property type="match status" value="1"/>
</dbReference>